<dbReference type="InterPro" id="IPR000067">
    <property type="entry name" value="FlgMring_FliF"/>
</dbReference>
<dbReference type="RefSeq" id="WP_281840634.1">
    <property type="nucleotide sequence ID" value="NZ_BROH01000001.1"/>
</dbReference>
<dbReference type="Pfam" id="PF08345">
    <property type="entry name" value="YscJ_FliF_C"/>
    <property type="match status" value="1"/>
</dbReference>
<accession>A0ABQ5LNU0</accession>
<evidence type="ECO:0000259" key="13">
    <source>
        <dbReference type="Pfam" id="PF08345"/>
    </source>
</evidence>
<feature type="transmembrane region" description="Helical" evidence="11">
    <location>
        <begin position="420"/>
        <end position="439"/>
    </location>
</feature>
<evidence type="ECO:0000256" key="7">
    <source>
        <dbReference type="ARBA" id="ARBA00023136"/>
    </source>
</evidence>
<comment type="caution">
    <text evidence="14">The sequence shown here is derived from an EMBL/GenBank/DDBJ whole genome shotgun (WGS) entry which is preliminary data.</text>
</comment>
<organism evidence="14 15">
    <name type="scientific">Sinisalibacter aestuarii</name>
    <dbReference type="NCBI Taxonomy" id="2949426"/>
    <lineage>
        <taxon>Bacteria</taxon>
        <taxon>Pseudomonadati</taxon>
        <taxon>Pseudomonadota</taxon>
        <taxon>Alphaproteobacteria</taxon>
        <taxon>Rhodobacterales</taxon>
        <taxon>Roseobacteraceae</taxon>
        <taxon>Sinisalibacter</taxon>
    </lineage>
</organism>
<keyword evidence="6 11" id="KW-1133">Transmembrane helix</keyword>
<dbReference type="InterPro" id="IPR045851">
    <property type="entry name" value="AMP-bd_C_sf"/>
</dbReference>
<comment type="function">
    <text evidence="9">The M ring may be actively involved in energy transduction.</text>
</comment>
<keyword evidence="14" id="KW-0966">Cell projection</keyword>
<proteinExistence type="inferred from homology"/>
<evidence type="ECO:0000256" key="11">
    <source>
        <dbReference type="SAM" id="Phobius"/>
    </source>
</evidence>
<dbReference type="PANTHER" id="PTHR30046">
    <property type="entry name" value="FLAGELLAR M-RING PROTEIN"/>
    <property type="match status" value="1"/>
</dbReference>
<keyword evidence="15" id="KW-1185">Reference proteome</keyword>
<evidence type="ECO:0000259" key="12">
    <source>
        <dbReference type="Pfam" id="PF01514"/>
    </source>
</evidence>
<feature type="compositionally biased region" description="Low complexity" evidence="10">
    <location>
        <begin position="453"/>
        <end position="469"/>
    </location>
</feature>
<dbReference type="Proteomes" id="UP001144205">
    <property type="component" value="Unassembled WGS sequence"/>
</dbReference>
<feature type="region of interest" description="Disordered" evidence="10">
    <location>
        <begin position="453"/>
        <end position="486"/>
    </location>
</feature>
<keyword evidence="14" id="KW-0282">Flagellum</keyword>
<keyword evidence="4" id="KW-1003">Cell membrane</keyword>
<evidence type="ECO:0000256" key="1">
    <source>
        <dbReference type="ARBA" id="ARBA00004117"/>
    </source>
</evidence>
<dbReference type="NCBIfam" id="TIGR00206">
    <property type="entry name" value="fliF"/>
    <property type="match status" value="1"/>
</dbReference>
<dbReference type="PRINTS" id="PR01009">
    <property type="entry name" value="FLGMRINGFLIF"/>
</dbReference>
<comment type="similarity">
    <text evidence="3 9">Belongs to the FliF family.</text>
</comment>
<dbReference type="Gene3D" id="3.30.300.30">
    <property type="match status" value="1"/>
</dbReference>
<evidence type="ECO:0000256" key="8">
    <source>
        <dbReference type="ARBA" id="ARBA00023143"/>
    </source>
</evidence>
<name>A0ABQ5LNU0_9RHOB</name>
<dbReference type="InterPro" id="IPR006182">
    <property type="entry name" value="FliF_N_dom"/>
</dbReference>
<keyword evidence="7 11" id="KW-0472">Membrane</keyword>
<dbReference type="Pfam" id="PF01514">
    <property type="entry name" value="YscJ_FliF"/>
    <property type="match status" value="1"/>
</dbReference>
<feature type="domain" description="Flagellar M-ring N-terminal" evidence="12">
    <location>
        <begin position="38"/>
        <end position="208"/>
    </location>
</feature>
<reference evidence="14" key="1">
    <citation type="journal article" date="2023" name="Int. J. Syst. Evol. Microbiol.">
        <title>Sinisalibacter aestuarii sp. nov., isolated from estuarine sediment of the Arakawa River.</title>
        <authorList>
            <person name="Arafat S.T."/>
            <person name="Hirano S."/>
            <person name="Sato A."/>
            <person name="Takeuchi K."/>
            <person name="Yasuda T."/>
            <person name="Terahara T."/>
            <person name="Hamada M."/>
            <person name="Kobayashi T."/>
        </authorList>
    </citation>
    <scope>NUCLEOTIDE SEQUENCE</scope>
    <source>
        <strain evidence="14">B-399</strain>
    </source>
</reference>
<feature type="transmembrane region" description="Helical" evidence="11">
    <location>
        <begin position="17"/>
        <end position="37"/>
    </location>
</feature>
<evidence type="ECO:0000313" key="14">
    <source>
        <dbReference type="EMBL" id="GKY86674.1"/>
    </source>
</evidence>
<keyword evidence="5 11" id="KW-0812">Transmembrane</keyword>
<comment type="subcellular location">
    <subcellularLocation>
        <location evidence="1 9">Bacterial flagellum basal body</location>
    </subcellularLocation>
    <subcellularLocation>
        <location evidence="2">Cell membrane</location>
        <topology evidence="2">Multi-pass membrane protein</topology>
    </subcellularLocation>
</comment>
<dbReference type="PIRSF" id="PIRSF004862">
    <property type="entry name" value="FliF"/>
    <property type="match status" value="1"/>
</dbReference>
<feature type="region of interest" description="Disordered" evidence="10">
    <location>
        <begin position="276"/>
        <end position="317"/>
    </location>
</feature>
<dbReference type="InterPro" id="IPR013556">
    <property type="entry name" value="Flag_M-ring_C"/>
</dbReference>
<dbReference type="InterPro" id="IPR043427">
    <property type="entry name" value="YscJ/FliF"/>
</dbReference>
<evidence type="ECO:0000256" key="6">
    <source>
        <dbReference type="ARBA" id="ARBA00022989"/>
    </source>
</evidence>
<evidence type="ECO:0000313" key="15">
    <source>
        <dbReference type="Proteomes" id="UP001144205"/>
    </source>
</evidence>
<evidence type="ECO:0000256" key="3">
    <source>
        <dbReference type="ARBA" id="ARBA00007971"/>
    </source>
</evidence>
<keyword evidence="14" id="KW-0969">Cilium</keyword>
<protein>
    <recommendedName>
        <fullName evidence="9">Flagellar M-ring protein</fullName>
    </recommendedName>
</protein>
<evidence type="ECO:0000256" key="10">
    <source>
        <dbReference type="SAM" id="MobiDB-lite"/>
    </source>
</evidence>
<dbReference type="PANTHER" id="PTHR30046:SF0">
    <property type="entry name" value="FLAGELLAR M-RING PROTEIN"/>
    <property type="match status" value="1"/>
</dbReference>
<evidence type="ECO:0000256" key="4">
    <source>
        <dbReference type="ARBA" id="ARBA00022475"/>
    </source>
</evidence>
<evidence type="ECO:0000256" key="5">
    <source>
        <dbReference type="ARBA" id="ARBA00022692"/>
    </source>
</evidence>
<gene>
    <name evidence="14" type="primary">fliF</name>
    <name evidence="14" type="ORF">STA1M1_05430</name>
</gene>
<keyword evidence="8 9" id="KW-0975">Bacterial flagellum</keyword>
<evidence type="ECO:0000256" key="9">
    <source>
        <dbReference type="PIRNR" id="PIRNR004862"/>
    </source>
</evidence>
<dbReference type="EMBL" id="BROH01000001">
    <property type="protein sequence ID" value="GKY86674.1"/>
    <property type="molecule type" value="Genomic_DNA"/>
</dbReference>
<sequence length="544" mass="56226">MQHILAVWAALDLRKRVIVIGATLAMFAAILALASVASRPSMALLYAGLEPGPAGEVISALEARGVVTEVRGGAIYVEAPRRDELRMTLAAEGLPGNSAKGYELLDTLSGFGTTAQMFDAAYWRAKEGELARTIVSSPLIQTARVHIAVPDAQAFRNRGQPTGSVMITPAGEALSAAHAKALKFLVASAVPGLAPEDVSVIDSRGGLIMAGDEAAAEADASDRAEALKRNIERLLEARVGYGNAVVELSLDTVTESEKILERVIDPEGRVAIATETEESAATASDRGGNAVTVASNLPDGDAGGFGDSSSNTTETRERINYELSETTREVNRAPGAIRRVSVAVLVDGIRGTDDSGAPVWQPRSDDELAALRDLVASAVGYDAARGDEITIKTMEFEPVAAAGAQASAGLLSALRLDAGALIRVAILAVTALVLGLFVLRPILSARPAGAAPAGALAPPDAAPPATSAPVLPALTGEIDDGTLPGGPEMAVVTSDFGFGGDESGLPALTGGDPVQRLRALIEERQAETVEILRGWMEDDAEKPA</sequence>
<evidence type="ECO:0000256" key="2">
    <source>
        <dbReference type="ARBA" id="ARBA00004651"/>
    </source>
</evidence>
<feature type="domain" description="Flagellar M-ring C-terminal" evidence="13">
    <location>
        <begin position="235"/>
        <end position="396"/>
    </location>
</feature>